<dbReference type="InterPro" id="IPR014862">
    <property type="entry name" value="TrwC"/>
</dbReference>
<dbReference type="Pfam" id="PF08751">
    <property type="entry name" value="TrwC"/>
    <property type="match status" value="1"/>
</dbReference>
<reference evidence="2 3" key="1">
    <citation type="submission" date="2017-09" db="EMBL/GenBank/DDBJ databases">
        <title>Complete genome sequence of Verrucomicrobial strain HZ-65, isolated from freshwater.</title>
        <authorList>
            <person name="Choi A."/>
        </authorList>
    </citation>
    <scope>NUCLEOTIDE SEQUENCE [LARGE SCALE GENOMIC DNA]</scope>
    <source>
        <strain evidence="2 3">HZ-65</strain>
    </source>
</reference>
<dbReference type="Gene3D" id="2.30.30.940">
    <property type="match status" value="1"/>
</dbReference>
<dbReference type="RefSeq" id="WP_096054762.1">
    <property type="nucleotide sequence ID" value="NZ_CP023344.1"/>
</dbReference>
<dbReference type="InterPro" id="IPR027417">
    <property type="entry name" value="P-loop_NTPase"/>
</dbReference>
<dbReference type="OrthoDB" id="177421at2"/>
<proteinExistence type="predicted"/>
<dbReference type="SUPFAM" id="SSF55464">
    <property type="entry name" value="Origin of replication-binding domain, RBD-like"/>
    <property type="match status" value="1"/>
</dbReference>
<dbReference type="Gene3D" id="3.40.50.300">
    <property type="entry name" value="P-loop containing nucleotide triphosphate hydrolases"/>
    <property type="match status" value="2"/>
</dbReference>
<dbReference type="KEGG" id="vbh:CMV30_03700"/>
<dbReference type="NCBIfam" id="TIGR02686">
    <property type="entry name" value="relax_trwC"/>
    <property type="match status" value="1"/>
</dbReference>
<dbReference type="Proteomes" id="UP000217265">
    <property type="component" value="Chromosome"/>
</dbReference>
<keyword evidence="3" id="KW-1185">Reference proteome</keyword>
<dbReference type="AlphaFoldDB" id="A0A290Q7I5"/>
<dbReference type="EMBL" id="CP023344">
    <property type="protein sequence ID" value="ATC63130.1"/>
    <property type="molecule type" value="Genomic_DNA"/>
</dbReference>
<gene>
    <name evidence="2" type="ORF">CMV30_03700</name>
</gene>
<evidence type="ECO:0000259" key="1">
    <source>
        <dbReference type="Pfam" id="PF08751"/>
    </source>
</evidence>
<sequence>MIQTKVQFNLKNAQQYFREHLGAGDYYSEGQKVTGEWLGNGAEKLGLKGAVGEDAFLALCEGQHPETKLRLGQRLNSVRQEGDEVKANRRIFFDFTIAPPKSVSVVALYQDERIVGLHECAVRAAMHELEKRAEARIRKSGQNSERITGDVVTACFRHETSRELDPHLHTHCVVFNQTFDPVENCWKALHAAGMYRAHRFATNLYRHELCKGLRALGYEIENHARGFEIKGVPQSVIERFSKRHQQIDQETRERLAKGEKVENLNDLRERVAHGNRRRKLKNSSADRLRETWGQQMQPDELSALHALKSTRSGVAQKVDVAGMVVWAEQHLFERRAVVHDHELMAAALERGRGADFDLGTLRAVIDQRGYVREKGTDKLTSRETLGWELEVVMAAREGRNQHTALSPHHETSVDLSAEQKVAVERILRSRDLITLFRGGAGTGKSFALKEVERGLVAAARPVIVLAPQRQQVQDLQADGLSADTLANFLQQKQLPREAVVMVDEAGQIGARQLGELVRVVKAQRGRLILSGDTRQHGSVAASDALRAIEKHAGLKPAVIHAIRRQDPKLGETIEQRTFIRDYRNAVKLAADGKIADSFDALDRLGCVREVSDDSRREVIASEYVASVGRKERTLVVAQTREEVRQINEAIHDKLRDSGALGESSVLKTYQPVDLDEAQKRDARFYQEGQSAYFIRGYGRFARGGIYSIVGTTEKGVIFEKDGVRSAMSFRYADRFIVAAEKETAIGVGERLQLKFNGKSREGQRFNNGELVTVREISVDGSLVVEGGKAVRKTLSPTQRLFTRGYAVTSYGSQGKTVDSVLLADAANRAATNAQQWYVSISRGRKRVTVFTADKEELRAHVQQCGERDLALDLASTDATSVDVKQSARARQSMSAVEHVRRHQAAMRATQNNHQHIHL</sequence>
<organism evidence="2 3">
    <name type="scientific">Nibricoccus aquaticus</name>
    <dbReference type="NCBI Taxonomy" id="2576891"/>
    <lineage>
        <taxon>Bacteria</taxon>
        <taxon>Pseudomonadati</taxon>
        <taxon>Verrucomicrobiota</taxon>
        <taxon>Opitutia</taxon>
        <taxon>Opitutales</taxon>
        <taxon>Opitutaceae</taxon>
        <taxon>Nibricoccus</taxon>
    </lineage>
</organism>
<protein>
    <submittedName>
        <fullName evidence="2">Conjugal transfer protein</fullName>
    </submittedName>
</protein>
<dbReference type="SUPFAM" id="SSF52540">
    <property type="entry name" value="P-loop containing nucleoside triphosphate hydrolases"/>
    <property type="match status" value="2"/>
</dbReference>
<dbReference type="CDD" id="cd18809">
    <property type="entry name" value="SF1_C_RecD"/>
    <property type="match status" value="1"/>
</dbReference>
<name>A0A290Q7I5_9BACT</name>
<dbReference type="NCBIfam" id="NF041492">
    <property type="entry name" value="MobF"/>
    <property type="match status" value="1"/>
</dbReference>
<dbReference type="Pfam" id="PF13604">
    <property type="entry name" value="AAA_30"/>
    <property type="match status" value="1"/>
</dbReference>
<evidence type="ECO:0000313" key="3">
    <source>
        <dbReference type="Proteomes" id="UP000217265"/>
    </source>
</evidence>
<accession>A0A290Q7I5</accession>
<evidence type="ECO:0000313" key="2">
    <source>
        <dbReference type="EMBL" id="ATC63130.1"/>
    </source>
</evidence>
<dbReference type="InterPro" id="IPR014059">
    <property type="entry name" value="TraI/TrwC_relax"/>
</dbReference>
<feature type="domain" description="TrwC relaxase" evidence="1">
    <location>
        <begin position="11"/>
        <end position="297"/>
    </location>
</feature>